<feature type="region of interest" description="Disordered" evidence="1">
    <location>
        <begin position="518"/>
        <end position="541"/>
    </location>
</feature>
<evidence type="ECO:0000313" key="3">
    <source>
        <dbReference type="EMBL" id="TFY83946.1"/>
    </source>
</evidence>
<proteinExistence type="predicted"/>
<feature type="compositionally biased region" description="Basic and acidic residues" evidence="1">
    <location>
        <begin position="7"/>
        <end position="19"/>
    </location>
</feature>
<gene>
    <name evidence="3" type="ORF">EWM64_g71</name>
</gene>
<reference evidence="3 4" key="1">
    <citation type="submission" date="2019-02" db="EMBL/GenBank/DDBJ databases">
        <title>Genome sequencing of the rare red list fungi Hericium alpestre (H. flagellum).</title>
        <authorList>
            <person name="Buettner E."/>
            <person name="Kellner H."/>
        </authorList>
    </citation>
    <scope>NUCLEOTIDE SEQUENCE [LARGE SCALE GENOMIC DNA]</scope>
    <source>
        <strain evidence="3 4">DSM 108284</strain>
    </source>
</reference>
<dbReference type="AlphaFoldDB" id="A0A4Z0AA15"/>
<keyword evidence="2" id="KW-1133">Transmembrane helix</keyword>
<dbReference type="Pfam" id="PF11204">
    <property type="entry name" value="DUF2985"/>
    <property type="match status" value="1"/>
</dbReference>
<feature type="region of interest" description="Disordered" evidence="1">
    <location>
        <begin position="1"/>
        <end position="125"/>
    </location>
</feature>
<organism evidence="3 4">
    <name type="scientific">Hericium alpestre</name>
    <dbReference type="NCBI Taxonomy" id="135208"/>
    <lineage>
        <taxon>Eukaryota</taxon>
        <taxon>Fungi</taxon>
        <taxon>Dikarya</taxon>
        <taxon>Basidiomycota</taxon>
        <taxon>Agaricomycotina</taxon>
        <taxon>Agaricomycetes</taxon>
        <taxon>Russulales</taxon>
        <taxon>Hericiaceae</taxon>
        <taxon>Hericium</taxon>
    </lineage>
</organism>
<keyword evidence="2" id="KW-0812">Transmembrane</keyword>
<accession>A0A4Z0AA15</accession>
<dbReference type="PANTHER" id="PTHR35872:SF2">
    <property type="entry name" value="INTEGRAL MEMBRANE PROTEIN (AFU_ORTHOLOGUE AFUA_5G07110)"/>
    <property type="match status" value="1"/>
</dbReference>
<evidence type="ECO:0000256" key="2">
    <source>
        <dbReference type="SAM" id="Phobius"/>
    </source>
</evidence>
<feature type="transmembrane region" description="Helical" evidence="2">
    <location>
        <begin position="291"/>
        <end position="314"/>
    </location>
</feature>
<keyword evidence="4" id="KW-1185">Reference proteome</keyword>
<feature type="compositionally biased region" description="Low complexity" evidence="1">
    <location>
        <begin position="87"/>
        <end position="97"/>
    </location>
</feature>
<keyword evidence="2" id="KW-0472">Membrane</keyword>
<protein>
    <submittedName>
        <fullName evidence="3">Uncharacterized protein</fullName>
    </submittedName>
</protein>
<feature type="transmembrane region" description="Helical" evidence="2">
    <location>
        <begin position="433"/>
        <end position="454"/>
    </location>
</feature>
<name>A0A4Z0AA15_9AGAM</name>
<comment type="caution">
    <text evidence="3">The sequence shown here is derived from an EMBL/GenBank/DDBJ whole genome shotgun (WGS) entry which is preliminary data.</text>
</comment>
<feature type="region of interest" description="Disordered" evidence="1">
    <location>
        <begin position="481"/>
        <end position="505"/>
    </location>
</feature>
<dbReference type="Proteomes" id="UP000298061">
    <property type="component" value="Unassembled WGS sequence"/>
</dbReference>
<feature type="transmembrane region" description="Helical" evidence="2">
    <location>
        <begin position="259"/>
        <end position="279"/>
    </location>
</feature>
<dbReference type="PANTHER" id="PTHR35872">
    <property type="entry name" value="INTEGRAL MEMBRANE PROTEIN (AFU_ORTHOLOGUE AFUA_5G07110)"/>
    <property type="match status" value="1"/>
</dbReference>
<evidence type="ECO:0000313" key="4">
    <source>
        <dbReference type="Proteomes" id="UP000298061"/>
    </source>
</evidence>
<dbReference type="InterPro" id="IPR021369">
    <property type="entry name" value="DUF2985"/>
</dbReference>
<feature type="compositionally biased region" description="Low complexity" evidence="1">
    <location>
        <begin position="20"/>
        <end position="52"/>
    </location>
</feature>
<dbReference type="STRING" id="135208.A0A4Z0AA15"/>
<sequence>MPSVRVKRNDSYAQLRDDGSSSSPASQSRPFRLGSVSGAVASSSPRTPLLEPTSPPPLDHNASLTPSESLGRRDGRVHSFIRRRSSAARPSLLTASPQHSQGSGQRRRASTSRLPPQRTADGDVIFEGTSADVAVPNMGNELKRVGSALSLDHGDEGNELDDEHHNDDVVEHLEVVDPSVATVSTLANTANAILIPPLDFYSRKPVMVLPRLDRDVERGTDSRDELDRHVEDVLRKRDKFRRIMQGVWSFLKTPMGICVGIYGVLVVFWGAGIVFFLAKMINLHNYDLQQFWIEICSQILCGLFTITGIGLIPWRTIDTYRMYKIWHYKRKIRKLRRQAGLPDLYDDDDLPDPIYDENYVHVLTEKEQADLHYQQQQFMKSQTWYRPHGTETHRAFPINTAMTICLLNDWNSIFQIMLSACQWSMDRIARPDWTTGLLIPASFMCGIGSGVYIWRGGKKTRRTEHVEKCLRDALQMHAVSHGKEGTEGTHSANGTPESMEMLSGKGRVLRKQTAGTPEIMIEEEMTVPPNRPSPSEVNKNQ</sequence>
<dbReference type="OrthoDB" id="3365211at2759"/>
<evidence type="ECO:0000256" key="1">
    <source>
        <dbReference type="SAM" id="MobiDB-lite"/>
    </source>
</evidence>
<dbReference type="EMBL" id="SFCI01000003">
    <property type="protein sequence ID" value="TFY83946.1"/>
    <property type="molecule type" value="Genomic_DNA"/>
</dbReference>